<evidence type="ECO:0000313" key="4">
    <source>
        <dbReference type="EMBL" id="CAF4786979.1"/>
    </source>
</evidence>
<evidence type="ECO:0000313" key="2">
    <source>
        <dbReference type="EMBL" id="CAF4760414.1"/>
    </source>
</evidence>
<dbReference type="EMBL" id="CAJOBJ010190033">
    <property type="protein sequence ID" value="CAF4950093.1"/>
    <property type="molecule type" value="Genomic_DNA"/>
</dbReference>
<gene>
    <name evidence="1" type="ORF">BYL167_LOCUS36748</name>
    <name evidence="2" type="ORF">BYL167_LOCUS46483</name>
    <name evidence="5" type="ORF">GIL414_LOCUS54275</name>
    <name evidence="3" type="ORF">SMN809_LOCUS45980</name>
    <name evidence="4" type="ORF">SMN809_LOCUS46588</name>
</gene>
<evidence type="ECO:0000313" key="6">
    <source>
        <dbReference type="Proteomes" id="UP000681967"/>
    </source>
</evidence>
<feature type="non-terminal residue" evidence="1">
    <location>
        <position position="19"/>
    </location>
</feature>
<evidence type="ECO:0000313" key="3">
    <source>
        <dbReference type="EMBL" id="CAF4772117.1"/>
    </source>
</evidence>
<dbReference type="EMBL" id="CAJOBI010141983">
    <property type="protein sequence ID" value="CAF4772117.1"/>
    <property type="molecule type" value="Genomic_DNA"/>
</dbReference>
<sequence length="19" mass="2068">MADSISSDLRPFGLACKTR</sequence>
<dbReference type="EMBL" id="CAJOBI010145331">
    <property type="protein sequence ID" value="CAF4786979.1"/>
    <property type="molecule type" value="Genomic_DNA"/>
</dbReference>
<dbReference type="AlphaFoldDB" id="A0A8S2XRM9"/>
<proteinExistence type="predicted"/>
<comment type="caution">
    <text evidence="1">The sequence shown here is derived from an EMBL/GenBank/DDBJ whole genome shotgun (WGS) entry which is preliminary data.</text>
</comment>
<reference evidence="1" key="1">
    <citation type="submission" date="2021-02" db="EMBL/GenBank/DDBJ databases">
        <authorList>
            <person name="Nowell W R."/>
        </authorList>
    </citation>
    <scope>NUCLEOTIDE SEQUENCE</scope>
</reference>
<dbReference type="Proteomes" id="UP000676336">
    <property type="component" value="Unassembled WGS sequence"/>
</dbReference>
<dbReference type="Proteomes" id="UP000681967">
    <property type="component" value="Unassembled WGS sequence"/>
</dbReference>
<organism evidence="1 6">
    <name type="scientific">Rotaria magnacalcarata</name>
    <dbReference type="NCBI Taxonomy" id="392030"/>
    <lineage>
        <taxon>Eukaryota</taxon>
        <taxon>Metazoa</taxon>
        <taxon>Spiralia</taxon>
        <taxon>Gnathifera</taxon>
        <taxon>Rotifera</taxon>
        <taxon>Eurotatoria</taxon>
        <taxon>Bdelloidea</taxon>
        <taxon>Philodinida</taxon>
        <taxon>Philodinidae</taxon>
        <taxon>Rotaria</taxon>
    </lineage>
</organism>
<name>A0A8S2XRM9_9BILA</name>
<dbReference type="EMBL" id="CAJOBH010131675">
    <property type="protein sequence ID" value="CAF4760414.1"/>
    <property type="molecule type" value="Genomic_DNA"/>
</dbReference>
<dbReference type="Proteomes" id="UP000681720">
    <property type="component" value="Unassembled WGS sequence"/>
</dbReference>
<evidence type="ECO:0000313" key="5">
    <source>
        <dbReference type="EMBL" id="CAF4950093.1"/>
    </source>
</evidence>
<protein>
    <submittedName>
        <fullName evidence="1">Uncharacterized protein</fullName>
    </submittedName>
</protein>
<evidence type="ECO:0000313" key="1">
    <source>
        <dbReference type="EMBL" id="CAF4517259.1"/>
    </source>
</evidence>
<dbReference type="EMBL" id="CAJOBH010081031">
    <property type="protein sequence ID" value="CAF4517259.1"/>
    <property type="molecule type" value="Genomic_DNA"/>
</dbReference>
<accession>A0A8S2XRM9</accession>